<feature type="binding site" evidence="9">
    <location>
        <position position="24"/>
    </location>
    <ligand>
        <name>Zn(2+)</name>
        <dbReference type="ChEBI" id="CHEBI:29105"/>
    </ligand>
</feature>
<evidence type="ECO:0000313" key="11">
    <source>
        <dbReference type="EMBL" id="QFY55253.1"/>
    </source>
</evidence>
<reference evidence="10 12" key="1">
    <citation type="submission" date="2017-09" db="EMBL/GenBank/DDBJ databases">
        <title>Bacterial and phytoplankton interrelationship in Kongsfjorden, an Arctic fjord.</title>
        <authorList>
            <person name="Sinha R."/>
            <person name="Krishnan K."/>
        </authorList>
    </citation>
    <scope>NUCLEOTIDE SEQUENCE [LARGE SCALE GENOMIC DNA]</scope>
    <source>
        <strain evidence="10 12">58</strain>
    </source>
</reference>
<dbReference type="GO" id="GO:0008725">
    <property type="term" value="F:DNA-3-methyladenine glycosylase activity"/>
    <property type="evidence" value="ECO:0007669"/>
    <property type="project" value="UniProtKB-EC"/>
</dbReference>
<keyword evidence="4 9" id="KW-0862">Zinc</keyword>
<proteinExistence type="predicted"/>
<keyword evidence="1 9" id="KW-0479">Metal-binding</keyword>
<dbReference type="EMBL" id="NWMT01000063">
    <property type="protein sequence ID" value="PCD00550.1"/>
    <property type="molecule type" value="Genomic_DNA"/>
</dbReference>
<dbReference type="NCBIfam" id="TIGR00624">
    <property type="entry name" value="tag"/>
    <property type="match status" value="1"/>
</dbReference>
<dbReference type="PANTHER" id="PTHR30037">
    <property type="entry name" value="DNA-3-METHYLADENINE GLYCOSYLASE 1"/>
    <property type="match status" value="1"/>
</dbReference>
<dbReference type="GO" id="GO:0006284">
    <property type="term" value="P:base-excision repair"/>
    <property type="evidence" value="ECO:0007669"/>
    <property type="project" value="InterPro"/>
</dbReference>
<evidence type="ECO:0000256" key="5">
    <source>
        <dbReference type="ARBA" id="ARBA00023204"/>
    </source>
</evidence>
<keyword evidence="13" id="KW-1185">Reference proteome</keyword>
<evidence type="ECO:0000313" key="10">
    <source>
        <dbReference type="EMBL" id="PCD00550.1"/>
    </source>
</evidence>
<evidence type="ECO:0000256" key="6">
    <source>
        <dbReference type="ARBA" id="ARBA00052558"/>
    </source>
</evidence>
<evidence type="ECO:0000313" key="12">
    <source>
        <dbReference type="Proteomes" id="UP000243750"/>
    </source>
</evidence>
<dbReference type="EMBL" id="CP033116">
    <property type="protein sequence ID" value="QFY55253.1"/>
    <property type="molecule type" value="Genomic_DNA"/>
</dbReference>
<feature type="binding site" evidence="9">
    <location>
        <position position="185"/>
    </location>
    <ligand>
        <name>Zn(2+)</name>
        <dbReference type="ChEBI" id="CHEBI:29105"/>
    </ligand>
</feature>
<name>A0AA92EJ99_9GAMM</name>
<evidence type="ECO:0000313" key="13">
    <source>
        <dbReference type="Proteomes" id="UP000344571"/>
    </source>
</evidence>
<accession>A0AA92EJ99</accession>
<comment type="catalytic activity">
    <reaction evidence="6">
        <text>Hydrolysis of alkylated DNA, releasing 3-methyladenine.</text>
        <dbReference type="EC" id="3.2.2.20"/>
    </reaction>
</comment>
<comment type="function">
    <text evidence="7">Hydrolysis of the deoxyribose N-glycosidic bond to excise 3-methyladenine from the damaged DNA polymer formed by alkylation lesions.</text>
</comment>
<feature type="binding site" evidence="9">
    <location>
        <position position="181"/>
    </location>
    <ligand>
        <name>Zn(2+)</name>
        <dbReference type="ChEBI" id="CHEBI:29105"/>
    </ligand>
</feature>
<dbReference type="InterPro" id="IPR052891">
    <property type="entry name" value="DNA-3mA_glycosylase"/>
</dbReference>
<sequence length="194" mass="22156">MSSSEVVPQRCQWCSTDPIYQAYHDSEWGVPERDAQRLFEKLLLDGFQAGLSWITILKKRDRYREVYRGFDPQFMANQTDNDLLDLLEDTGIIRNRLKVKGARQNAQAWLRLSEQTDPGEWMWQFVGGEPLINHFTSISQVPVKTAEAEAMSKALKKAGFTFVGPTICYAFMQATGMVMDHTTDCFRYPALCGA</sequence>
<dbReference type="InterPro" id="IPR005019">
    <property type="entry name" value="Adenine_glyco"/>
</dbReference>
<dbReference type="SUPFAM" id="SSF48150">
    <property type="entry name" value="DNA-glycosylase"/>
    <property type="match status" value="1"/>
</dbReference>
<dbReference type="Pfam" id="PF03352">
    <property type="entry name" value="Adenine_glyco"/>
    <property type="match status" value="1"/>
</dbReference>
<evidence type="ECO:0000256" key="9">
    <source>
        <dbReference type="PIRSR" id="PIRSR604597-1"/>
    </source>
</evidence>
<feature type="binding site" evidence="9">
    <location>
        <position position="11"/>
    </location>
    <ligand>
        <name>Zn(2+)</name>
        <dbReference type="ChEBI" id="CHEBI:29105"/>
    </ligand>
</feature>
<evidence type="ECO:0000256" key="2">
    <source>
        <dbReference type="ARBA" id="ARBA00022763"/>
    </source>
</evidence>
<protein>
    <recommendedName>
        <fullName evidence="8">DNA-3-methyladenine glycosylase I</fullName>
        <ecNumber evidence="8">3.2.2.20</ecNumber>
    </recommendedName>
</protein>
<gene>
    <name evidence="11" type="primary">tag</name>
    <name evidence="10" type="ORF">CO192_05015</name>
    <name evidence="11" type="ORF">EAO82_01980</name>
</gene>
<organism evidence="10 12">
    <name type="scientific">Halopseudomonas pelagia</name>
    <dbReference type="NCBI Taxonomy" id="553151"/>
    <lineage>
        <taxon>Bacteria</taxon>
        <taxon>Pseudomonadati</taxon>
        <taxon>Pseudomonadota</taxon>
        <taxon>Gammaproteobacteria</taxon>
        <taxon>Pseudomonadales</taxon>
        <taxon>Pseudomonadaceae</taxon>
        <taxon>Halopseudomonas</taxon>
    </lineage>
</organism>
<keyword evidence="3 11" id="KW-0378">Hydrolase</keyword>
<dbReference type="RefSeq" id="WP_096345504.1">
    <property type="nucleotide sequence ID" value="NZ_CP033116.1"/>
</dbReference>
<evidence type="ECO:0000256" key="4">
    <source>
        <dbReference type="ARBA" id="ARBA00022833"/>
    </source>
</evidence>
<dbReference type="PANTHER" id="PTHR30037:SF4">
    <property type="entry name" value="DNA-3-METHYLADENINE GLYCOSYLASE I"/>
    <property type="match status" value="1"/>
</dbReference>
<dbReference type="FunFam" id="1.10.340.30:FF:000009">
    <property type="entry name" value="DNA-3-methyladenine glycosylase I"/>
    <property type="match status" value="1"/>
</dbReference>
<dbReference type="Gene3D" id="1.10.340.30">
    <property type="entry name" value="Hypothetical protein, domain 2"/>
    <property type="match status" value="1"/>
</dbReference>
<dbReference type="AlphaFoldDB" id="A0AA92EJ99"/>
<dbReference type="Proteomes" id="UP000344571">
    <property type="component" value="Chromosome"/>
</dbReference>
<evidence type="ECO:0000256" key="1">
    <source>
        <dbReference type="ARBA" id="ARBA00022723"/>
    </source>
</evidence>
<reference evidence="11 13" key="2">
    <citation type="submission" date="2018-10" db="EMBL/GenBank/DDBJ databases">
        <title>Complete genome sequence of Pseudomonas pelagia strain Kongs-67.</title>
        <authorList>
            <person name="Sinha R.K."/>
            <person name="Krishnan K."/>
        </authorList>
    </citation>
    <scope>NUCLEOTIDE SEQUENCE [LARGE SCALE GENOMIC DNA]</scope>
    <source>
        <strain evidence="11 13">Kongs-67</strain>
    </source>
</reference>
<evidence type="ECO:0000256" key="3">
    <source>
        <dbReference type="ARBA" id="ARBA00022801"/>
    </source>
</evidence>
<keyword evidence="2" id="KW-0227">DNA damage</keyword>
<keyword evidence="11" id="KW-0326">Glycosidase</keyword>
<dbReference type="Proteomes" id="UP000243750">
    <property type="component" value="Unassembled WGS sequence"/>
</dbReference>
<dbReference type="InterPro" id="IPR004597">
    <property type="entry name" value="Tag"/>
</dbReference>
<dbReference type="InterPro" id="IPR011257">
    <property type="entry name" value="DNA_glycosylase"/>
</dbReference>
<keyword evidence="5" id="KW-0234">DNA repair</keyword>
<dbReference type="GO" id="GO:0046872">
    <property type="term" value="F:metal ion binding"/>
    <property type="evidence" value="ECO:0007669"/>
    <property type="project" value="UniProtKB-KW"/>
</dbReference>
<evidence type="ECO:0000256" key="8">
    <source>
        <dbReference type="ARBA" id="ARBA00066766"/>
    </source>
</evidence>
<dbReference type="EC" id="3.2.2.20" evidence="8"/>
<evidence type="ECO:0000256" key="7">
    <source>
        <dbReference type="ARBA" id="ARBA00057608"/>
    </source>
</evidence>